<keyword evidence="1" id="KW-0732">Signal</keyword>
<name>A0ABU5T9V0_9MICC</name>
<keyword evidence="3" id="KW-1185">Reference proteome</keyword>
<feature type="chain" id="PRO_5047259513" evidence="1">
    <location>
        <begin position="24"/>
        <end position="97"/>
    </location>
</feature>
<protein>
    <submittedName>
        <fullName evidence="2">Lactococcin 972 family bacteriocin</fullName>
    </submittedName>
</protein>
<feature type="signal peptide" evidence="1">
    <location>
        <begin position="1"/>
        <end position="23"/>
    </location>
</feature>
<proteinExistence type="predicted"/>
<gene>
    <name evidence="2" type="ORF">SPF06_17195</name>
</gene>
<dbReference type="RefSeq" id="WP_323280358.1">
    <property type="nucleotide sequence ID" value="NZ_JAYGGQ010000014.1"/>
</dbReference>
<dbReference type="EMBL" id="JAYGGQ010000014">
    <property type="protein sequence ID" value="MEA5456469.1"/>
    <property type="molecule type" value="Genomic_DNA"/>
</dbReference>
<accession>A0ABU5T9V0</accession>
<dbReference type="Pfam" id="PF09683">
    <property type="entry name" value="Lactococcin_972"/>
    <property type="match status" value="1"/>
</dbReference>
<evidence type="ECO:0000313" key="3">
    <source>
        <dbReference type="Proteomes" id="UP001304769"/>
    </source>
</evidence>
<dbReference type="NCBIfam" id="TIGR01653">
    <property type="entry name" value="lactococcin_972"/>
    <property type="match status" value="1"/>
</dbReference>
<dbReference type="InterPro" id="IPR006540">
    <property type="entry name" value="Lactococcin_972"/>
</dbReference>
<evidence type="ECO:0000256" key="1">
    <source>
        <dbReference type="SAM" id="SignalP"/>
    </source>
</evidence>
<organism evidence="2 3">
    <name type="scientific">Sinomonas terricola</name>
    <dbReference type="NCBI Taxonomy" id="3110330"/>
    <lineage>
        <taxon>Bacteria</taxon>
        <taxon>Bacillati</taxon>
        <taxon>Actinomycetota</taxon>
        <taxon>Actinomycetes</taxon>
        <taxon>Micrococcales</taxon>
        <taxon>Micrococcaceae</taxon>
        <taxon>Sinomonas</taxon>
    </lineage>
</organism>
<reference evidence="2 3" key="1">
    <citation type="submission" date="2023-12" db="EMBL/GenBank/DDBJ databases">
        <title>Sinomonas terricola sp. nov, isolated from litchi orchard soil in Guangdong, PR China.</title>
        <authorList>
            <person name="Jiaxin W."/>
            <person name="Yang Z."/>
            <person name="Honghui Z."/>
        </authorList>
    </citation>
    <scope>NUCLEOTIDE SEQUENCE [LARGE SCALE GENOMIC DNA]</scope>
    <source>
        <strain evidence="2 3">JGH33</strain>
    </source>
</reference>
<dbReference type="Proteomes" id="UP001304769">
    <property type="component" value="Unassembled WGS sequence"/>
</dbReference>
<evidence type="ECO:0000313" key="2">
    <source>
        <dbReference type="EMBL" id="MEA5456469.1"/>
    </source>
</evidence>
<sequence length="97" mass="10924">MNAKKVMAGLALTGLLTTTGAAAANAWTQYPNEGGTWNYGYHWGIYSDYLVDRCHRSSVKNDWGYNSSIRVAPGEWSNASLKATYWTNNRWYYDICG</sequence>
<comment type="caution">
    <text evidence="2">The sequence shown here is derived from an EMBL/GenBank/DDBJ whole genome shotgun (WGS) entry which is preliminary data.</text>
</comment>
<dbReference type="Gene3D" id="2.60.40.2850">
    <property type="match status" value="1"/>
</dbReference>